<reference evidence="4" key="1">
    <citation type="submission" date="2021-03" db="EMBL/GenBank/DDBJ databases">
        <title>Streptomyces poriferae sp. nov., a novel marine sponge-derived Actinobacteria species with anti-MRSA activity.</title>
        <authorList>
            <person name="Sandoval-Powers M."/>
            <person name="Kralova S."/>
            <person name="Nguyen G.-S."/>
            <person name="Fawwal D."/>
            <person name="Degnes K."/>
            <person name="Klinkenberg G."/>
            <person name="Sletta H."/>
            <person name="Wentzel A."/>
            <person name="Liles M.R."/>
        </authorList>
    </citation>
    <scope>NUCLEOTIDE SEQUENCE</scope>
    <source>
        <strain evidence="4">DSM 41794</strain>
    </source>
</reference>
<dbReference type="InterPro" id="IPR052336">
    <property type="entry name" value="MlaD_Phospholipid_Transporter"/>
</dbReference>
<dbReference type="Pfam" id="PF02470">
    <property type="entry name" value="MlaD"/>
    <property type="match status" value="1"/>
</dbReference>
<evidence type="ECO:0000256" key="1">
    <source>
        <dbReference type="SAM" id="MobiDB-lite"/>
    </source>
</evidence>
<dbReference type="GO" id="GO:0005576">
    <property type="term" value="C:extracellular region"/>
    <property type="evidence" value="ECO:0007669"/>
    <property type="project" value="TreeGrafter"/>
</dbReference>
<accession>A0A939F705</accession>
<evidence type="ECO:0000259" key="2">
    <source>
        <dbReference type="Pfam" id="PF02470"/>
    </source>
</evidence>
<dbReference type="InterPro" id="IPR003399">
    <property type="entry name" value="Mce/MlaD"/>
</dbReference>
<dbReference type="PANTHER" id="PTHR33371">
    <property type="entry name" value="INTERMEMBRANE PHOSPHOLIPID TRANSPORT SYSTEM BINDING PROTEIN MLAD-RELATED"/>
    <property type="match status" value="1"/>
</dbReference>
<dbReference type="NCBIfam" id="TIGR00996">
    <property type="entry name" value="Mtu_fam_mce"/>
    <property type="match status" value="1"/>
</dbReference>
<name>A0A939F705_9ACTN</name>
<dbReference type="PANTHER" id="PTHR33371:SF4">
    <property type="entry name" value="INTERMEMBRANE PHOSPHOLIPID TRANSPORT SYSTEM BINDING PROTEIN MLAD"/>
    <property type="match status" value="1"/>
</dbReference>
<comment type="caution">
    <text evidence="4">The sequence shown here is derived from an EMBL/GenBank/DDBJ whole genome shotgun (WGS) entry which is preliminary data.</text>
</comment>
<feature type="region of interest" description="Disordered" evidence="1">
    <location>
        <begin position="359"/>
        <end position="385"/>
    </location>
</feature>
<dbReference type="EMBL" id="JAFLRJ010000115">
    <property type="protein sequence ID" value="MBO0512729.1"/>
    <property type="molecule type" value="Genomic_DNA"/>
</dbReference>
<feature type="domain" description="Mce/MlaD" evidence="2">
    <location>
        <begin position="46"/>
        <end position="120"/>
    </location>
</feature>
<dbReference type="AlphaFoldDB" id="A0A939F705"/>
<sequence length="385" mass="39660">MHVAQADVGGHPVKNTTRRAVTITASLAVVAAVATSGVIAFEDSGGTRITAYFEQATGVYAGSDLRILGVKVGKVESVRPEGKEVKVVLVLDKGVKAPADVHAVVVAPSVVADRYVQLSPAYSGGPEIQDHATLAADRNATPVEVDQLYASITKLATALGPKGANSQGALADLLKTGAANLNGNGKAIGDSIEQFGKASKTLDKSSANLFDTLAYLQSFTTMLKNNDGNVRDAQEQLSTVTGFLDDDKENLGAALKELGSALGQVKAFIEKNRGALKKNIDQLRPITETLVKQRASLAEMLDTAPLAAGNLLNAYDPERRTIDGRGNVNELSMNPALNSASGGAGSGIAGLVPVQPSQQSGLPALPLPAVGDVYGSPAKSKGAGQ</sequence>
<evidence type="ECO:0000259" key="3">
    <source>
        <dbReference type="Pfam" id="PF11887"/>
    </source>
</evidence>
<gene>
    <name evidence="4" type="ORF">J0695_13055</name>
</gene>
<keyword evidence="5" id="KW-1185">Reference proteome</keyword>
<proteinExistence type="predicted"/>
<organism evidence="4 5">
    <name type="scientific">Streptomyces beijiangensis</name>
    <dbReference type="NCBI Taxonomy" id="163361"/>
    <lineage>
        <taxon>Bacteria</taxon>
        <taxon>Bacillati</taxon>
        <taxon>Actinomycetota</taxon>
        <taxon>Actinomycetes</taxon>
        <taxon>Kitasatosporales</taxon>
        <taxon>Streptomycetaceae</taxon>
        <taxon>Streptomyces</taxon>
    </lineage>
</organism>
<evidence type="ECO:0000313" key="4">
    <source>
        <dbReference type="EMBL" id="MBO0512729.1"/>
    </source>
</evidence>
<dbReference type="Proteomes" id="UP000664167">
    <property type="component" value="Unassembled WGS sequence"/>
</dbReference>
<protein>
    <submittedName>
        <fullName evidence="4">MCE family protein</fullName>
    </submittedName>
</protein>
<evidence type="ECO:0000313" key="5">
    <source>
        <dbReference type="Proteomes" id="UP000664167"/>
    </source>
</evidence>
<dbReference type="InterPro" id="IPR024516">
    <property type="entry name" value="Mce_C"/>
</dbReference>
<dbReference type="InterPro" id="IPR005693">
    <property type="entry name" value="Mce"/>
</dbReference>
<dbReference type="Pfam" id="PF11887">
    <property type="entry name" value="Mce4_CUP1"/>
    <property type="match status" value="1"/>
</dbReference>
<feature type="domain" description="Mammalian cell entry C-terminal" evidence="3">
    <location>
        <begin position="127"/>
        <end position="304"/>
    </location>
</feature>